<feature type="chain" id="PRO_5019189405" description="OmpA-like domain-containing protein" evidence="3">
    <location>
        <begin position="22"/>
        <end position="323"/>
    </location>
</feature>
<evidence type="ECO:0000256" key="2">
    <source>
        <dbReference type="SAM" id="MobiDB-lite"/>
    </source>
</evidence>
<dbReference type="RefSeq" id="WP_123657637.1">
    <property type="nucleotide sequence ID" value="NZ_AYKG01000012.1"/>
</dbReference>
<dbReference type="OrthoDB" id="9782229at2"/>
<keyword evidence="3" id="KW-0732">Signal</keyword>
<protein>
    <recommendedName>
        <fullName evidence="4">OmpA-like domain-containing protein</fullName>
    </recommendedName>
</protein>
<feature type="domain" description="OmpA-like" evidence="4">
    <location>
        <begin position="170"/>
        <end position="313"/>
    </location>
</feature>
<dbReference type="CDD" id="cd07185">
    <property type="entry name" value="OmpA_C-like"/>
    <property type="match status" value="1"/>
</dbReference>
<evidence type="ECO:0000256" key="1">
    <source>
        <dbReference type="PROSITE-ProRule" id="PRU00473"/>
    </source>
</evidence>
<dbReference type="EMBL" id="AYKG01000012">
    <property type="protein sequence ID" value="ROO30136.1"/>
    <property type="molecule type" value="Genomic_DNA"/>
</dbReference>
<keyword evidence="1" id="KW-0472">Membrane</keyword>
<dbReference type="PANTHER" id="PTHR30329:SF21">
    <property type="entry name" value="LIPOPROTEIN YIAD-RELATED"/>
    <property type="match status" value="1"/>
</dbReference>
<dbReference type="GO" id="GO:0016020">
    <property type="term" value="C:membrane"/>
    <property type="evidence" value="ECO:0007669"/>
    <property type="project" value="UniProtKB-UniRule"/>
</dbReference>
<dbReference type="AlphaFoldDB" id="A0A423PX06"/>
<comment type="caution">
    <text evidence="5">The sequence shown here is derived from an EMBL/GenBank/DDBJ whole genome shotgun (WGS) entry which is preliminary data.</text>
</comment>
<feature type="region of interest" description="Disordered" evidence="2">
    <location>
        <begin position="276"/>
        <end position="301"/>
    </location>
</feature>
<organism evidence="5 6">
    <name type="scientific">Salinisphaera japonica YTM-1</name>
    <dbReference type="NCBI Taxonomy" id="1209778"/>
    <lineage>
        <taxon>Bacteria</taxon>
        <taxon>Pseudomonadati</taxon>
        <taxon>Pseudomonadota</taxon>
        <taxon>Gammaproteobacteria</taxon>
        <taxon>Salinisphaerales</taxon>
        <taxon>Salinisphaeraceae</taxon>
        <taxon>Salinisphaera</taxon>
    </lineage>
</organism>
<keyword evidence="6" id="KW-1185">Reference proteome</keyword>
<dbReference type="SUPFAM" id="SSF103088">
    <property type="entry name" value="OmpA-like"/>
    <property type="match status" value="1"/>
</dbReference>
<feature type="signal peptide" evidence="3">
    <location>
        <begin position="1"/>
        <end position="21"/>
    </location>
</feature>
<dbReference type="InParanoid" id="A0A423PX06"/>
<evidence type="ECO:0000259" key="4">
    <source>
        <dbReference type="PROSITE" id="PS51123"/>
    </source>
</evidence>
<evidence type="ECO:0000313" key="5">
    <source>
        <dbReference type="EMBL" id="ROO30136.1"/>
    </source>
</evidence>
<dbReference type="PANTHER" id="PTHR30329">
    <property type="entry name" value="STATOR ELEMENT OF FLAGELLAR MOTOR COMPLEX"/>
    <property type="match status" value="1"/>
</dbReference>
<sequence>MGYRLLVVAVLATGLSGCALFNDDAPRAPQLEGHTAQVEAWRDAIRRDPDGGAPTFVPLADARKAVAAAKAQERVNEFGADALSRAEASLAEAQSGWDKIAKNDKRSAKALSGVADAAHDAERQAQVAQYTAQRELGLNQLNALQASRGVSTGPGATADAGQLSDDELINERVVPTMLGSLQFQEGSARLTDDSREVIGRLVDLLAAHPDLGVAVFGFTDNAEPADQRLQAFINANPKLAQQDLSHAQQVAAYRQGLTDARARDVAQLLVQAGTDPDRIGARGMRNQHPIASNDTPAGRRKNERAEAIMVPLEAIQAGRGGQQ</sequence>
<dbReference type="PROSITE" id="PS51123">
    <property type="entry name" value="OMPA_2"/>
    <property type="match status" value="1"/>
</dbReference>
<accession>A0A423PX06</accession>
<dbReference type="InterPro" id="IPR050330">
    <property type="entry name" value="Bact_OuterMem_StrucFunc"/>
</dbReference>
<dbReference type="InterPro" id="IPR006665">
    <property type="entry name" value="OmpA-like"/>
</dbReference>
<gene>
    <name evidence="5" type="ORF">SAJA_05515</name>
</gene>
<reference evidence="5 6" key="1">
    <citation type="submission" date="2013-10" db="EMBL/GenBank/DDBJ databases">
        <title>Salinisphaera japonica YTM-1 Genome Sequencing.</title>
        <authorList>
            <person name="Lai Q."/>
            <person name="Li C."/>
            <person name="Shao Z."/>
        </authorList>
    </citation>
    <scope>NUCLEOTIDE SEQUENCE [LARGE SCALE GENOMIC DNA]</scope>
    <source>
        <strain evidence="5 6">YTM-1</strain>
    </source>
</reference>
<evidence type="ECO:0000256" key="3">
    <source>
        <dbReference type="SAM" id="SignalP"/>
    </source>
</evidence>
<proteinExistence type="predicted"/>
<evidence type="ECO:0000313" key="6">
    <source>
        <dbReference type="Proteomes" id="UP000285310"/>
    </source>
</evidence>
<dbReference type="Pfam" id="PF00691">
    <property type="entry name" value="OmpA"/>
    <property type="match status" value="1"/>
</dbReference>
<dbReference type="PROSITE" id="PS51257">
    <property type="entry name" value="PROKAR_LIPOPROTEIN"/>
    <property type="match status" value="1"/>
</dbReference>
<dbReference type="Proteomes" id="UP000285310">
    <property type="component" value="Unassembled WGS sequence"/>
</dbReference>
<dbReference type="Gene3D" id="3.30.1330.60">
    <property type="entry name" value="OmpA-like domain"/>
    <property type="match status" value="1"/>
</dbReference>
<name>A0A423PX06_9GAMM</name>
<dbReference type="InterPro" id="IPR036737">
    <property type="entry name" value="OmpA-like_sf"/>
</dbReference>